<evidence type="ECO:0000313" key="2">
    <source>
        <dbReference type="EMBL" id="ACN35279.1"/>
    </source>
</evidence>
<name>C0PJB3_MAIZE</name>
<feature type="compositionally biased region" description="Low complexity" evidence="1">
    <location>
        <begin position="118"/>
        <end position="142"/>
    </location>
</feature>
<evidence type="ECO:0000256" key="1">
    <source>
        <dbReference type="SAM" id="MobiDB-lite"/>
    </source>
</evidence>
<sequence>MMVMEPRPGVCRRVKPATALPEMPGWSADTRGAHANSPTGCRTGRAGRIRTRALMSASVAPPSRPSGFSSANGRTTTTPAPFRRLPPPLSADACSDSSRVAARFREGPQVLGSGGARAGPRAAPRPGSGRPVPAPAARGSPRQLEEDELGRGSASVAGACCWNAALSAAGAGPAEKIELKAWSSSSQ</sequence>
<proteinExistence type="evidence at transcript level"/>
<protein>
    <submittedName>
        <fullName evidence="2">Uncharacterized protein</fullName>
    </submittedName>
</protein>
<accession>C0PJB3</accession>
<dbReference type="EMBL" id="BT068382">
    <property type="protein sequence ID" value="ACN35279.1"/>
    <property type="molecule type" value="mRNA"/>
</dbReference>
<reference evidence="2" key="2">
    <citation type="submission" date="2012-06" db="EMBL/GenBank/DDBJ databases">
        <authorList>
            <person name="Yu Y."/>
            <person name="Currie J."/>
            <person name="Lomeli R."/>
            <person name="Angelova A."/>
            <person name="Collura K."/>
            <person name="Wissotski M."/>
            <person name="Campos D."/>
            <person name="Kudrna D."/>
            <person name="Golser W."/>
            <person name="Ashely E."/>
            <person name="Descour A."/>
            <person name="Fernandes J."/>
            <person name="Soderlund C."/>
            <person name="Walbot V."/>
        </authorList>
    </citation>
    <scope>NUCLEOTIDE SEQUENCE</scope>
    <source>
        <strain evidence="2">B73</strain>
    </source>
</reference>
<feature type="region of interest" description="Disordered" evidence="1">
    <location>
        <begin position="14"/>
        <end position="151"/>
    </location>
</feature>
<feature type="compositionally biased region" description="Polar residues" evidence="1">
    <location>
        <begin position="66"/>
        <end position="79"/>
    </location>
</feature>
<dbReference type="AlphaFoldDB" id="C0PJB3"/>
<organism evidence="2">
    <name type="scientific">Zea mays</name>
    <name type="common">Maize</name>
    <dbReference type="NCBI Taxonomy" id="4577"/>
    <lineage>
        <taxon>Eukaryota</taxon>
        <taxon>Viridiplantae</taxon>
        <taxon>Streptophyta</taxon>
        <taxon>Embryophyta</taxon>
        <taxon>Tracheophyta</taxon>
        <taxon>Spermatophyta</taxon>
        <taxon>Magnoliopsida</taxon>
        <taxon>Liliopsida</taxon>
        <taxon>Poales</taxon>
        <taxon>Poaceae</taxon>
        <taxon>PACMAD clade</taxon>
        <taxon>Panicoideae</taxon>
        <taxon>Andropogonodae</taxon>
        <taxon>Andropogoneae</taxon>
        <taxon>Tripsacinae</taxon>
        <taxon>Zea</taxon>
    </lineage>
</organism>
<reference evidence="2" key="1">
    <citation type="journal article" date="2009" name="PLoS Genet.">
        <title>Sequencing, mapping, and analysis of 27,455 maize full-length cDNAs.</title>
        <authorList>
            <person name="Soderlund C."/>
            <person name="Descour A."/>
            <person name="Kudrna D."/>
            <person name="Bomhoff M."/>
            <person name="Boyd L."/>
            <person name="Currie J."/>
            <person name="Angelova A."/>
            <person name="Collura K."/>
            <person name="Wissotski M."/>
            <person name="Ashley E."/>
            <person name="Morrow D."/>
            <person name="Fernandes J."/>
            <person name="Walbot V."/>
            <person name="Yu Y."/>
        </authorList>
    </citation>
    <scope>NUCLEOTIDE SEQUENCE</scope>
    <source>
        <strain evidence="2">B73</strain>
    </source>
</reference>